<feature type="transmembrane region" description="Helical" evidence="7">
    <location>
        <begin position="12"/>
        <end position="35"/>
    </location>
</feature>
<dbReference type="AlphaFoldDB" id="A0A8H6CN48"/>
<feature type="domain" description="Rhodopsin" evidence="8">
    <location>
        <begin position="31"/>
        <end position="268"/>
    </location>
</feature>
<keyword evidence="3 7" id="KW-1133">Transmembrane helix</keyword>
<evidence type="ECO:0000256" key="2">
    <source>
        <dbReference type="ARBA" id="ARBA00022692"/>
    </source>
</evidence>
<evidence type="ECO:0000256" key="7">
    <source>
        <dbReference type="SAM" id="Phobius"/>
    </source>
</evidence>
<feature type="transmembrane region" description="Helical" evidence="7">
    <location>
        <begin position="90"/>
        <end position="113"/>
    </location>
</feature>
<evidence type="ECO:0000256" key="4">
    <source>
        <dbReference type="ARBA" id="ARBA00023136"/>
    </source>
</evidence>
<dbReference type="EMBL" id="JACCJB010000006">
    <property type="protein sequence ID" value="KAF6226271.1"/>
    <property type="molecule type" value="Genomic_DNA"/>
</dbReference>
<dbReference type="PANTHER" id="PTHR33048">
    <property type="entry name" value="PTH11-LIKE INTEGRAL MEMBRANE PROTEIN (AFU_ORTHOLOGUE AFUA_5G11245)"/>
    <property type="match status" value="1"/>
</dbReference>
<evidence type="ECO:0000256" key="5">
    <source>
        <dbReference type="ARBA" id="ARBA00038359"/>
    </source>
</evidence>
<dbReference type="GeneID" id="59337532"/>
<reference evidence="9 10" key="1">
    <citation type="journal article" date="2020" name="Genomics">
        <title>Complete, high-quality genomes from long-read metagenomic sequencing of two wolf lichen thalli reveals enigmatic genome architecture.</title>
        <authorList>
            <person name="McKenzie S.K."/>
            <person name="Walston R.F."/>
            <person name="Allen J.L."/>
        </authorList>
    </citation>
    <scope>NUCLEOTIDE SEQUENCE [LARGE SCALE GENOMIC DNA]</scope>
    <source>
        <strain evidence="9">WasteWater1</strain>
    </source>
</reference>
<comment type="caution">
    <text evidence="9">The sequence shown here is derived from an EMBL/GenBank/DDBJ whole genome shotgun (WGS) entry which is preliminary data.</text>
</comment>
<feature type="transmembrane region" description="Helical" evidence="7">
    <location>
        <begin position="206"/>
        <end position="226"/>
    </location>
</feature>
<feature type="transmembrane region" description="Helical" evidence="7">
    <location>
        <begin position="125"/>
        <end position="152"/>
    </location>
</feature>
<evidence type="ECO:0000313" key="10">
    <source>
        <dbReference type="Proteomes" id="UP000593566"/>
    </source>
</evidence>
<dbReference type="Proteomes" id="UP000593566">
    <property type="component" value="Unassembled WGS sequence"/>
</dbReference>
<keyword evidence="2 7" id="KW-0812">Transmembrane</keyword>
<dbReference type="InterPro" id="IPR049326">
    <property type="entry name" value="Rhodopsin_dom_fungi"/>
</dbReference>
<dbReference type="PANTHER" id="PTHR33048:SF47">
    <property type="entry name" value="INTEGRAL MEMBRANE PROTEIN-RELATED"/>
    <property type="match status" value="1"/>
</dbReference>
<evidence type="ECO:0000259" key="8">
    <source>
        <dbReference type="Pfam" id="PF20684"/>
    </source>
</evidence>
<evidence type="ECO:0000256" key="3">
    <source>
        <dbReference type="ARBA" id="ARBA00022989"/>
    </source>
</evidence>
<evidence type="ECO:0000313" key="9">
    <source>
        <dbReference type="EMBL" id="KAF6226271.1"/>
    </source>
</evidence>
<keyword evidence="4 7" id="KW-0472">Membrane</keyword>
<dbReference type="GO" id="GO:0016020">
    <property type="term" value="C:membrane"/>
    <property type="evidence" value="ECO:0007669"/>
    <property type="project" value="UniProtKB-SubCell"/>
</dbReference>
<protein>
    <recommendedName>
        <fullName evidence="8">Rhodopsin domain-containing protein</fullName>
    </recommendedName>
</protein>
<evidence type="ECO:0000256" key="1">
    <source>
        <dbReference type="ARBA" id="ARBA00004141"/>
    </source>
</evidence>
<feature type="transmembrane region" description="Helical" evidence="7">
    <location>
        <begin position="47"/>
        <end position="70"/>
    </location>
</feature>
<sequence>MVINTNPSTQQHTIVVVCIVAPIFSSLFAAIRIWTRIFITHSIGRDDYASLVTLPFCIAFSVLVGLGTNYGFGWHTADVPPDRFVFYYKWLFIISAVYLSTLWLYKFTILLLYLRLFDVHKPFRYVTWTVMFLVFGYLSSNLLTLIFGCTPIDKYWNSMNPGHCIPSTKADLLYGSMNFITDVLIFILPLPMIWRLKLSRENKLGVILIFMGGAIASVVALVRYAFLLRRYSATDIIWYDGKNLLWMVLEVNTGLICSCTTAFKPFFRYLASNYIFKKSSPVSVSHRKTAVPSGRRSHTGPLAQQDTGGRGFMVLGDEETEMDGFTGALGVGHEV</sequence>
<dbReference type="RefSeq" id="XP_037154824.1">
    <property type="nucleotide sequence ID" value="XM_037299998.1"/>
</dbReference>
<feature type="transmembrane region" description="Helical" evidence="7">
    <location>
        <begin position="172"/>
        <end position="194"/>
    </location>
</feature>
<dbReference type="Pfam" id="PF20684">
    <property type="entry name" value="Fung_rhodopsin"/>
    <property type="match status" value="1"/>
</dbReference>
<accession>A0A8H6CN48</accession>
<keyword evidence="10" id="KW-1185">Reference proteome</keyword>
<feature type="region of interest" description="Disordered" evidence="6">
    <location>
        <begin position="287"/>
        <end position="308"/>
    </location>
</feature>
<comment type="subcellular location">
    <subcellularLocation>
        <location evidence="1">Membrane</location>
        <topology evidence="1">Multi-pass membrane protein</topology>
    </subcellularLocation>
</comment>
<evidence type="ECO:0000256" key="6">
    <source>
        <dbReference type="SAM" id="MobiDB-lite"/>
    </source>
</evidence>
<comment type="similarity">
    <text evidence="5">Belongs to the SAT4 family.</text>
</comment>
<name>A0A8H6CN48_9LECA</name>
<organism evidence="9 10">
    <name type="scientific">Letharia lupina</name>
    <dbReference type="NCBI Taxonomy" id="560253"/>
    <lineage>
        <taxon>Eukaryota</taxon>
        <taxon>Fungi</taxon>
        <taxon>Dikarya</taxon>
        <taxon>Ascomycota</taxon>
        <taxon>Pezizomycotina</taxon>
        <taxon>Lecanoromycetes</taxon>
        <taxon>OSLEUM clade</taxon>
        <taxon>Lecanoromycetidae</taxon>
        <taxon>Lecanorales</taxon>
        <taxon>Lecanorineae</taxon>
        <taxon>Parmeliaceae</taxon>
        <taxon>Letharia</taxon>
    </lineage>
</organism>
<dbReference type="InterPro" id="IPR052337">
    <property type="entry name" value="SAT4-like"/>
</dbReference>
<proteinExistence type="inferred from homology"/>
<gene>
    <name evidence="9" type="ORF">HO133_009137</name>
</gene>